<evidence type="ECO:0000313" key="3">
    <source>
        <dbReference type="Proteomes" id="UP000054481"/>
    </source>
</evidence>
<dbReference type="EMBL" id="KQ030565">
    <property type="protein sequence ID" value="KJZ71680.1"/>
    <property type="molecule type" value="Genomic_DNA"/>
</dbReference>
<dbReference type="Proteomes" id="UP000054481">
    <property type="component" value="Unassembled WGS sequence"/>
</dbReference>
<protein>
    <submittedName>
        <fullName evidence="2">Uncharacterized protein</fullName>
    </submittedName>
</protein>
<dbReference type="AlphaFoldDB" id="A0A0F7ZM44"/>
<organism evidence="2 3">
    <name type="scientific">Hirsutella minnesotensis 3608</name>
    <dbReference type="NCBI Taxonomy" id="1043627"/>
    <lineage>
        <taxon>Eukaryota</taxon>
        <taxon>Fungi</taxon>
        <taxon>Dikarya</taxon>
        <taxon>Ascomycota</taxon>
        <taxon>Pezizomycotina</taxon>
        <taxon>Sordariomycetes</taxon>
        <taxon>Hypocreomycetidae</taxon>
        <taxon>Hypocreales</taxon>
        <taxon>Ophiocordycipitaceae</taxon>
        <taxon>Hirsutella</taxon>
    </lineage>
</organism>
<dbReference type="OrthoDB" id="3944545at2759"/>
<name>A0A0F7ZM44_9HYPO</name>
<proteinExistence type="predicted"/>
<accession>A0A0F7ZM44</accession>
<reference evidence="2 3" key="1">
    <citation type="journal article" date="2014" name="Genome Biol. Evol.">
        <title>Comparative genomics and transcriptomics analyses reveal divergent lifestyle features of nematode endoparasitic fungus Hirsutella minnesotensis.</title>
        <authorList>
            <person name="Lai Y."/>
            <person name="Liu K."/>
            <person name="Zhang X."/>
            <person name="Zhang X."/>
            <person name="Li K."/>
            <person name="Wang N."/>
            <person name="Shu C."/>
            <person name="Wu Y."/>
            <person name="Wang C."/>
            <person name="Bushley K.E."/>
            <person name="Xiang M."/>
            <person name="Liu X."/>
        </authorList>
    </citation>
    <scope>NUCLEOTIDE SEQUENCE [LARGE SCALE GENOMIC DNA]</scope>
    <source>
        <strain evidence="2 3">3608</strain>
    </source>
</reference>
<evidence type="ECO:0000313" key="2">
    <source>
        <dbReference type="EMBL" id="KJZ71680.1"/>
    </source>
</evidence>
<keyword evidence="3" id="KW-1185">Reference proteome</keyword>
<feature type="compositionally biased region" description="Basic and acidic residues" evidence="1">
    <location>
        <begin position="96"/>
        <end position="107"/>
    </location>
</feature>
<feature type="region of interest" description="Disordered" evidence="1">
    <location>
        <begin position="96"/>
        <end position="115"/>
    </location>
</feature>
<sequence>MSESSRYESVRTPRVSTEFLRLRWEISSDISRAVRVLDKATDGGSFQRPYVTYSANGIANIHPVSSAPITQPPVSLIRVSIDEPNYWGREWARAQEHNTDSNKDKSSEQAFADDADENAVARRPNFPCGDPRSGSPLVLELKASAQDFVTIHEYISAIHPWLLLLAKDRIKAKDNSGAGTTPIDPKPLFVSPLYVTPLVVVDIDPWLGVVDSAQLSTCLVLEDNSRI</sequence>
<gene>
    <name evidence="2" type="ORF">HIM_08918</name>
</gene>
<evidence type="ECO:0000256" key="1">
    <source>
        <dbReference type="SAM" id="MobiDB-lite"/>
    </source>
</evidence>